<name>E0XS07_9RHOB</name>
<dbReference type="InterPro" id="IPR005804">
    <property type="entry name" value="FA_desaturase_dom"/>
</dbReference>
<evidence type="ECO:0000259" key="2">
    <source>
        <dbReference type="Pfam" id="PF00487"/>
    </source>
</evidence>
<reference evidence="3" key="1">
    <citation type="journal article" date="2011" name="Environ. Microbiol.">
        <title>Time-series analyses of Monterey Bay coastal microbial picoplankton using a 'genome proxy' microarray.</title>
        <authorList>
            <person name="Rich V.I."/>
            <person name="Pham V.D."/>
            <person name="Eppley J."/>
            <person name="Shi Y."/>
            <person name="DeLong E.F."/>
        </authorList>
    </citation>
    <scope>NUCLEOTIDE SEQUENCE</scope>
</reference>
<sequence>MLRDYSLLGPSSKDAEKKGLAAAKWYHSDISREDMKDLMQRRDLPAIRDTLIYYLLLLSTAILGVLLWGTLYCIPFWLVYSLLYTAGADSRWHEAGHRTAFKTQWMNNFVYQIACFMLFRNPVLWRWSHSRHHTDTIIVGRDAEIVTMRPPDLIKVAMLFFGLHTFEGLKATFRHAVQGLNEEEREFTPPQYVDEAQRIARVWVLIVICVVLLALIKKSILPLMLVGVGPAILGSWHLIMTGLLQHTGLADNVLDHRLNTRTVYMNFFSRFIYWNMNYHVEHHMFPMVPYHNLPRLHRLIKHDLPEPNPGFLDGLREVFYALRRQLSDPEYRIDKQLPSTAKPYNHHLSDAV</sequence>
<evidence type="ECO:0000256" key="1">
    <source>
        <dbReference type="SAM" id="Phobius"/>
    </source>
</evidence>
<feature type="transmembrane region" description="Helical" evidence="1">
    <location>
        <begin position="199"/>
        <end position="216"/>
    </location>
</feature>
<keyword evidence="1" id="KW-1133">Transmembrane helix</keyword>
<evidence type="ECO:0000313" key="3">
    <source>
        <dbReference type="EMBL" id="ADI17198.1"/>
    </source>
</evidence>
<dbReference type="EMBL" id="GU474856">
    <property type="protein sequence ID" value="ADI17198.1"/>
    <property type="molecule type" value="Genomic_DNA"/>
</dbReference>
<keyword evidence="1" id="KW-0812">Transmembrane</keyword>
<dbReference type="AlphaFoldDB" id="E0XS07"/>
<protein>
    <submittedName>
        <fullName evidence="3">Fatty acid desaturase</fullName>
    </submittedName>
</protein>
<feature type="transmembrane region" description="Helical" evidence="1">
    <location>
        <begin position="51"/>
        <end position="80"/>
    </location>
</feature>
<dbReference type="Pfam" id="PF00487">
    <property type="entry name" value="FA_desaturase"/>
    <property type="match status" value="1"/>
</dbReference>
<keyword evidence="1" id="KW-0472">Membrane</keyword>
<dbReference type="PANTHER" id="PTHR19353">
    <property type="entry name" value="FATTY ACID DESATURASE 2"/>
    <property type="match status" value="1"/>
</dbReference>
<dbReference type="GO" id="GO:0016020">
    <property type="term" value="C:membrane"/>
    <property type="evidence" value="ECO:0007669"/>
    <property type="project" value="TreeGrafter"/>
</dbReference>
<proteinExistence type="predicted"/>
<dbReference type="GO" id="GO:0016717">
    <property type="term" value="F:oxidoreductase activity, acting on paired donors, with oxidation of a pair of donors resulting in the reduction of molecular oxygen to two molecules of water"/>
    <property type="evidence" value="ECO:0007669"/>
    <property type="project" value="TreeGrafter"/>
</dbReference>
<feature type="domain" description="Fatty acid desaturase" evidence="2">
    <location>
        <begin position="78"/>
        <end position="309"/>
    </location>
</feature>
<dbReference type="PANTHER" id="PTHR19353:SF19">
    <property type="entry name" value="DELTA(5) FATTY ACID DESATURASE C-RELATED"/>
    <property type="match status" value="1"/>
</dbReference>
<dbReference type="InterPro" id="IPR012171">
    <property type="entry name" value="Fatty_acid_desaturase"/>
</dbReference>
<dbReference type="GO" id="GO:0008610">
    <property type="term" value="P:lipid biosynthetic process"/>
    <property type="evidence" value="ECO:0007669"/>
    <property type="project" value="UniProtKB-ARBA"/>
</dbReference>
<accession>E0XS07</accession>
<organism evidence="3">
    <name type="scientific">uncultured Rhodobacterales bacterium HF0070_10D05</name>
    <dbReference type="NCBI Taxonomy" id="710784"/>
    <lineage>
        <taxon>Bacteria</taxon>
        <taxon>Pseudomonadati</taxon>
        <taxon>Pseudomonadota</taxon>
        <taxon>Alphaproteobacteria</taxon>
        <taxon>Rhodobacterales</taxon>
        <taxon>environmental samples</taxon>
    </lineage>
</organism>
<feature type="transmembrane region" description="Helical" evidence="1">
    <location>
        <begin position="223"/>
        <end position="244"/>
    </location>
</feature>